<protein>
    <submittedName>
        <fullName evidence="6">Arylsulfatase</fullName>
    </submittedName>
</protein>
<comment type="caution">
    <text evidence="6">The sequence shown here is derived from an EMBL/GenBank/DDBJ whole genome shotgun (WGS) entry which is preliminary data.</text>
</comment>
<dbReference type="Gene3D" id="3.30.1120.10">
    <property type="match status" value="1"/>
</dbReference>
<keyword evidence="7" id="KW-1185">Reference proteome</keyword>
<keyword evidence="2" id="KW-0378">Hydrolase</keyword>
<dbReference type="InterPro" id="IPR000917">
    <property type="entry name" value="Sulfatase_N"/>
</dbReference>
<dbReference type="Gene3D" id="3.40.720.10">
    <property type="entry name" value="Alkaline Phosphatase, subunit A"/>
    <property type="match status" value="1"/>
</dbReference>
<evidence type="ECO:0000259" key="5">
    <source>
        <dbReference type="Pfam" id="PF00884"/>
    </source>
</evidence>
<feature type="compositionally biased region" description="Basic and acidic residues" evidence="4">
    <location>
        <begin position="200"/>
        <end position="214"/>
    </location>
</feature>
<dbReference type="Proteomes" id="UP000698924">
    <property type="component" value="Unassembled WGS sequence"/>
</dbReference>
<evidence type="ECO:0000256" key="1">
    <source>
        <dbReference type="ARBA" id="ARBA00008779"/>
    </source>
</evidence>
<comment type="PTM">
    <text evidence="3">The conversion to 3-oxoalanine (also known as C-formylglycine, FGly), of a serine or cysteine residue in prokaryotes and of a cysteine residue in eukaryotes, is critical for catalytic activity.</text>
</comment>
<dbReference type="EMBL" id="JACJMO010000006">
    <property type="protein sequence ID" value="MBM6857257.1"/>
    <property type="molecule type" value="Genomic_DNA"/>
</dbReference>
<evidence type="ECO:0000313" key="6">
    <source>
        <dbReference type="EMBL" id="MBM6857257.1"/>
    </source>
</evidence>
<dbReference type="CDD" id="cd16145">
    <property type="entry name" value="ARS_like"/>
    <property type="match status" value="1"/>
</dbReference>
<dbReference type="AlphaFoldDB" id="A0AA40ZSP8"/>
<evidence type="ECO:0000256" key="4">
    <source>
        <dbReference type="SAM" id="MobiDB-lite"/>
    </source>
</evidence>
<dbReference type="InterPro" id="IPR017850">
    <property type="entry name" value="Alkaline_phosphatase_core_sf"/>
</dbReference>
<dbReference type="Pfam" id="PF00884">
    <property type="entry name" value="Sulfatase"/>
    <property type="match status" value="1"/>
</dbReference>
<feature type="domain" description="Sulfatase N-terminal" evidence="5">
    <location>
        <begin position="25"/>
        <end position="398"/>
    </location>
</feature>
<dbReference type="InterPro" id="IPR052701">
    <property type="entry name" value="GAG_Ulvan_Degrading_Sulfatases"/>
</dbReference>
<dbReference type="SUPFAM" id="SSF53649">
    <property type="entry name" value="Alkaline phosphatase-like"/>
    <property type="match status" value="1"/>
</dbReference>
<evidence type="ECO:0000256" key="2">
    <source>
        <dbReference type="ARBA" id="ARBA00022801"/>
    </source>
</evidence>
<evidence type="ECO:0000256" key="3">
    <source>
        <dbReference type="PIRSR" id="PIRSR600917-52"/>
    </source>
</evidence>
<dbReference type="InterPro" id="IPR024607">
    <property type="entry name" value="Sulfatase_CS"/>
</dbReference>
<dbReference type="GO" id="GO:0016787">
    <property type="term" value="F:hydrolase activity"/>
    <property type="evidence" value="ECO:0007669"/>
    <property type="project" value="UniProtKB-KW"/>
</dbReference>
<proteinExistence type="inferred from homology"/>
<dbReference type="PROSITE" id="PS00523">
    <property type="entry name" value="SULFATASE_1"/>
    <property type="match status" value="1"/>
</dbReference>
<feature type="modified residue" description="3-oxoalanine (Ser)" evidence="3">
    <location>
        <position position="73"/>
    </location>
</feature>
<comment type="similarity">
    <text evidence="1">Belongs to the sulfatase family.</text>
</comment>
<dbReference type="PANTHER" id="PTHR43751">
    <property type="entry name" value="SULFATASE"/>
    <property type="match status" value="1"/>
</dbReference>
<reference evidence="6 7" key="1">
    <citation type="journal article" date="2021" name="Sci. Rep.">
        <title>The distribution of antibiotic resistance genes in chicken gut microbiota commensals.</title>
        <authorList>
            <person name="Juricova H."/>
            <person name="Matiasovicova J."/>
            <person name="Kubasova T."/>
            <person name="Cejkova D."/>
            <person name="Rychlik I."/>
        </authorList>
    </citation>
    <scope>NUCLEOTIDE SEQUENCE [LARGE SCALE GENOMIC DNA]</scope>
    <source>
        <strain evidence="6 7">An421</strain>
    </source>
</reference>
<accession>A0AA40ZSP8</accession>
<name>A0AA40ZSP8_9BACT</name>
<organism evidence="6 7">
    <name type="scientific">Caecibacteroides pullorum</name>
    <dbReference type="NCBI Taxonomy" id="2725562"/>
    <lineage>
        <taxon>Bacteria</taxon>
        <taxon>Pseudomonadati</taxon>
        <taxon>Bacteroidota</taxon>
        <taxon>Bacteroidia</taxon>
        <taxon>Bacteroidales</taxon>
        <taxon>Bacteroidaceae</taxon>
        <taxon>Caecibacteroides</taxon>
    </lineage>
</organism>
<evidence type="ECO:0000313" key="7">
    <source>
        <dbReference type="Proteomes" id="UP000698924"/>
    </source>
</evidence>
<gene>
    <name evidence="6" type="ORF">H6D15_06520</name>
</gene>
<dbReference type="PANTHER" id="PTHR43751:SF3">
    <property type="entry name" value="SULFATASE N-TERMINAL DOMAIN-CONTAINING PROTEIN"/>
    <property type="match status" value="1"/>
</dbReference>
<feature type="region of interest" description="Disordered" evidence="4">
    <location>
        <begin position="195"/>
        <end position="214"/>
    </location>
</feature>
<sequence length="504" mass="56856">MAWAGILPAMCIGISCAGQEDAVLPNIIYILGDDLGRADIGCFGQEKIETPNIGRLAAEGMVFTNHYSGQAVSAPSRCALFTGLHMGHAYIRGNDEMGARGNVWSHEAMLADSSLEGQRPLPAGTVTIPRKLKEAGYTTACIGKWGLGYPGSESTPNKMGFDFFYGYNCQRQAHTYYPPFLWRNEQREYLENQLLPPNTKLDKGADPRDERSYTKYEQKQYAPDLMYREVLDFVERSKNEPFALFWTTPVPHVPLQAPERWVRHYVEKFGDEEPYLGNKGYFPCRYPRATYAAMVSYWDEQIGGLVAKLKELGLYENTLIVFASDNGPTFNGGTDSPFFDSARPFKSEAGWGKASLREGGIRVPMIATWPARIPAGTKSDLLSAFWDMMPTMCEVVGVECPPTDGISMLPTMLGKNDKQQKHEFLYWEYPESGGQKAVRIGDWKAFVRNIREGNREVELYNLATDPREQQNVATEHPDVVKKVLEIFRSEHSDSEIERFQLPVW</sequence>